<gene>
    <name evidence="1" type="ORF">DI555_01580</name>
</gene>
<keyword evidence="1" id="KW-0808">Transferase</keyword>
<dbReference type="Pfam" id="PF00480">
    <property type="entry name" value="ROK"/>
    <property type="match status" value="1"/>
</dbReference>
<reference evidence="1 2" key="1">
    <citation type="submission" date="2017-08" db="EMBL/GenBank/DDBJ databases">
        <title>Infants hospitalized years apart are colonized by the same room-sourced microbial strains.</title>
        <authorList>
            <person name="Brooks B."/>
            <person name="Olm M.R."/>
            <person name="Firek B.A."/>
            <person name="Baker R."/>
            <person name="Thomas B.C."/>
            <person name="Morowitz M.J."/>
            <person name="Banfield J.F."/>
        </authorList>
    </citation>
    <scope>NUCLEOTIDE SEQUENCE [LARGE SCALE GENOMIC DNA]</scope>
    <source>
        <strain evidence="1">S2_005_002_R2_33</strain>
    </source>
</reference>
<evidence type="ECO:0000313" key="2">
    <source>
        <dbReference type="Proteomes" id="UP000249082"/>
    </source>
</evidence>
<proteinExistence type="predicted"/>
<dbReference type="GO" id="GO:0004396">
    <property type="term" value="F:hexokinase activity"/>
    <property type="evidence" value="ECO:0007669"/>
    <property type="project" value="TreeGrafter"/>
</dbReference>
<dbReference type="InterPro" id="IPR000600">
    <property type="entry name" value="ROK"/>
</dbReference>
<accession>A0A2W5QIM6</accession>
<organism evidence="1 2">
    <name type="scientific">Novosphingobium pentaromativorans</name>
    <dbReference type="NCBI Taxonomy" id="205844"/>
    <lineage>
        <taxon>Bacteria</taxon>
        <taxon>Pseudomonadati</taxon>
        <taxon>Pseudomonadota</taxon>
        <taxon>Alphaproteobacteria</taxon>
        <taxon>Sphingomonadales</taxon>
        <taxon>Sphingomonadaceae</taxon>
        <taxon>Novosphingobium</taxon>
    </lineage>
</organism>
<sequence length="306" mass="31927">MTLRIGIDYGGTKIEAAALSPDGSVLYRRRTATPDSYDLVLTTLRDLVSDVEREIGAGASVGIGTPGSMDPASGMIRNANAACLNGRPFKRDLETVLAREVRLANDANCFALSEAIDGAGAGRASVFGLIIGTGCGAGYVLDGKLVGGAHALAGEVGHMPLPDPQPDELPAPLCWCGLKGCLESWVSGTGFQRAFHSATGRDLDSKTIVAAAQGGEPEAVEALHRYRDRLARGLSVVANLIDPDVIVLGGGMSNVEPIYEGLAEAIRLRTFSGIWKGDVVQARWGDSSGVRGAALLWGLEETLARA</sequence>
<dbReference type="PANTHER" id="PTHR18964">
    <property type="entry name" value="ROK (REPRESSOR, ORF, KINASE) FAMILY"/>
    <property type="match status" value="1"/>
</dbReference>
<dbReference type="SUPFAM" id="SSF53067">
    <property type="entry name" value="Actin-like ATPase domain"/>
    <property type="match status" value="1"/>
</dbReference>
<dbReference type="Gene3D" id="3.30.420.40">
    <property type="match status" value="2"/>
</dbReference>
<dbReference type="EMBL" id="QFPX01000001">
    <property type="protein sequence ID" value="PZQ57637.1"/>
    <property type="molecule type" value="Genomic_DNA"/>
</dbReference>
<dbReference type="CDD" id="cd24066">
    <property type="entry name" value="ASKHA_NBD_ROK_EcFRK-like"/>
    <property type="match status" value="1"/>
</dbReference>
<keyword evidence="1" id="KW-0418">Kinase</keyword>
<dbReference type="Proteomes" id="UP000249082">
    <property type="component" value="Unassembled WGS sequence"/>
</dbReference>
<dbReference type="InterPro" id="IPR043129">
    <property type="entry name" value="ATPase_NBD"/>
</dbReference>
<name>A0A2W5QIM6_9SPHN</name>
<dbReference type="PANTHER" id="PTHR18964:SF174">
    <property type="entry name" value="D-ALLOSE KINASE-RELATED"/>
    <property type="match status" value="1"/>
</dbReference>
<protein>
    <submittedName>
        <fullName evidence="1">Fructokinase</fullName>
    </submittedName>
</protein>
<evidence type="ECO:0000313" key="1">
    <source>
        <dbReference type="EMBL" id="PZQ57637.1"/>
    </source>
</evidence>
<comment type="caution">
    <text evidence="1">The sequence shown here is derived from an EMBL/GenBank/DDBJ whole genome shotgun (WGS) entry which is preliminary data.</text>
</comment>
<dbReference type="AlphaFoldDB" id="A0A2W5QIM6"/>